<evidence type="ECO:0000313" key="13">
    <source>
        <dbReference type="Proteomes" id="UP001432322"/>
    </source>
</evidence>
<gene>
    <name evidence="12" type="ORF">PFISCL1PPCAC_21831</name>
</gene>
<dbReference type="EMBL" id="BTSY01000005">
    <property type="protein sequence ID" value="GMT30534.1"/>
    <property type="molecule type" value="Genomic_DNA"/>
</dbReference>
<feature type="transmembrane region" description="Helical" evidence="10">
    <location>
        <begin position="180"/>
        <end position="199"/>
    </location>
</feature>
<dbReference type="PANTHER" id="PTHR43294">
    <property type="entry name" value="SODIUM/POTASSIUM-TRANSPORTING ATPASE SUBUNIT ALPHA"/>
    <property type="match status" value="1"/>
</dbReference>
<evidence type="ECO:0000313" key="12">
    <source>
        <dbReference type="EMBL" id="GMT30534.1"/>
    </source>
</evidence>
<dbReference type="Gene3D" id="3.40.1110.10">
    <property type="entry name" value="Calcium-transporting ATPase, cytoplasmic domain N"/>
    <property type="match status" value="1"/>
</dbReference>
<dbReference type="Pfam" id="PF00122">
    <property type="entry name" value="E1-E2_ATPase"/>
    <property type="match status" value="1"/>
</dbReference>
<keyword evidence="13" id="KW-1185">Reference proteome</keyword>
<dbReference type="GO" id="GO:0036376">
    <property type="term" value="P:sodium ion export across plasma membrane"/>
    <property type="evidence" value="ECO:0007669"/>
    <property type="project" value="TreeGrafter"/>
</dbReference>
<evidence type="ECO:0000256" key="10">
    <source>
        <dbReference type="SAM" id="Phobius"/>
    </source>
</evidence>
<evidence type="ECO:0000256" key="8">
    <source>
        <dbReference type="ARBA" id="ARBA00023136"/>
    </source>
</evidence>
<evidence type="ECO:0000256" key="4">
    <source>
        <dbReference type="ARBA" id="ARBA00022741"/>
    </source>
</evidence>
<accession>A0AAV5WL71</accession>
<organism evidence="12 13">
    <name type="scientific">Pristionchus fissidentatus</name>
    <dbReference type="NCBI Taxonomy" id="1538716"/>
    <lineage>
        <taxon>Eukaryota</taxon>
        <taxon>Metazoa</taxon>
        <taxon>Ecdysozoa</taxon>
        <taxon>Nematoda</taxon>
        <taxon>Chromadorea</taxon>
        <taxon>Rhabditida</taxon>
        <taxon>Rhabditina</taxon>
        <taxon>Diplogasteromorpha</taxon>
        <taxon>Diplogasteroidea</taxon>
        <taxon>Neodiplogasteridae</taxon>
        <taxon>Pristionchus</taxon>
    </lineage>
</organism>
<dbReference type="InterPro" id="IPR004014">
    <property type="entry name" value="ATPase_P-typ_cation-transptr_N"/>
</dbReference>
<dbReference type="InterPro" id="IPR008250">
    <property type="entry name" value="ATPase_P-typ_transduc_dom_A_sf"/>
</dbReference>
<dbReference type="GO" id="GO:1902600">
    <property type="term" value="P:proton transmembrane transport"/>
    <property type="evidence" value="ECO:0007669"/>
    <property type="project" value="TreeGrafter"/>
</dbReference>
<name>A0AAV5WL71_9BILA</name>
<keyword evidence="8 10" id="KW-0472">Membrane</keyword>
<feature type="region of interest" description="Disordered" evidence="9">
    <location>
        <begin position="108"/>
        <end position="134"/>
    </location>
</feature>
<dbReference type="FunFam" id="3.40.50.1000:FF:000001">
    <property type="entry name" value="Phospholipid-transporting ATPase IC"/>
    <property type="match status" value="1"/>
</dbReference>
<dbReference type="GO" id="GO:0006883">
    <property type="term" value="P:intracellular sodium ion homeostasis"/>
    <property type="evidence" value="ECO:0007669"/>
    <property type="project" value="TreeGrafter"/>
</dbReference>
<comment type="caution">
    <text evidence="12">The sequence shown here is derived from an EMBL/GenBank/DDBJ whole genome shotgun (WGS) entry which is preliminary data.</text>
</comment>
<evidence type="ECO:0000259" key="11">
    <source>
        <dbReference type="SMART" id="SM00831"/>
    </source>
</evidence>
<dbReference type="GO" id="GO:0030007">
    <property type="term" value="P:intracellular potassium ion homeostasis"/>
    <property type="evidence" value="ECO:0007669"/>
    <property type="project" value="TreeGrafter"/>
</dbReference>
<dbReference type="PRINTS" id="PR00121">
    <property type="entry name" value="NAKATPASE"/>
</dbReference>
<dbReference type="GO" id="GO:0016887">
    <property type="term" value="F:ATP hydrolysis activity"/>
    <property type="evidence" value="ECO:0007669"/>
    <property type="project" value="InterPro"/>
</dbReference>
<dbReference type="InterPro" id="IPR023298">
    <property type="entry name" value="ATPase_P-typ_TM_dom_sf"/>
</dbReference>
<dbReference type="Proteomes" id="UP001432322">
    <property type="component" value="Unassembled WGS sequence"/>
</dbReference>
<dbReference type="InterPro" id="IPR023299">
    <property type="entry name" value="ATPase_P-typ_cyto_dom_N"/>
</dbReference>
<evidence type="ECO:0000256" key="6">
    <source>
        <dbReference type="ARBA" id="ARBA00022967"/>
    </source>
</evidence>
<feature type="region of interest" description="Disordered" evidence="9">
    <location>
        <begin position="497"/>
        <end position="520"/>
    </location>
</feature>
<feature type="non-terminal residue" evidence="12">
    <location>
        <position position="520"/>
    </location>
</feature>
<dbReference type="GO" id="GO:1990573">
    <property type="term" value="P:potassium ion import across plasma membrane"/>
    <property type="evidence" value="ECO:0007669"/>
    <property type="project" value="TreeGrafter"/>
</dbReference>
<evidence type="ECO:0000256" key="2">
    <source>
        <dbReference type="ARBA" id="ARBA00022475"/>
    </source>
</evidence>
<dbReference type="InterPro" id="IPR018303">
    <property type="entry name" value="ATPase_P-typ_P_site"/>
</dbReference>
<dbReference type="GO" id="GO:0005524">
    <property type="term" value="F:ATP binding"/>
    <property type="evidence" value="ECO:0007669"/>
    <property type="project" value="UniProtKB-KW"/>
</dbReference>
<dbReference type="SMART" id="SM00831">
    <property type="entry name" value="Cation_ATPase_N"/>
    <property type="match status" value="1"/>
</dbReference>
<dbReference type="Gene3D" id="3.40.50.1000">
    <property type="entry name" value="HAD superfamily/HAD-like"/>
    <property type="match status" value="1"/>
</dbReference>
<proteinExistence type="predicted"/>
<sequence>DRNRGDICVYDVKKCAMSPETTVTGTTSPGPHKNNRLPSLVPAFVGAVKEIEWGSTTGKRPWSGRRKIHASDIRDMAHARELSASSLVEHRLNIDQIRDIHPHSSIDVDDPELSEGLTREEAKSRLAEGGTNKIDPPKDPHHLMVFLSQFHSKLWIIQTAAAILSIVAFIITHYRGHGDVLNLYSAIILFIVVGSMYYLSYRQERKARGFLQTFEQKLPEKSIVIRDGDERAVEVEQLVVGDIVVIKCGSRIPADLRILKSKGLIIQSAEVTGREMPIECTADMEASGVSALDATNLAFKGSYCIEGDGVGVVLRIGKYTVLGGIAQTHQHIPPPRGKLETELAQFVHFILLLAVFMATSVFLIGCYVTSFQNTLDHFMYGFIVIVVANIPQGLPATVMCELEIIARKLSQKNVCIKRLELIDELGAATVICSDKTGTLTMNEMAVTDVWYNRRLASADRRLVRTSQASAGYLIEKPLPDILTVMCVCNRAQQEHSNRAARRKHSSKFITSRMSSDALAT</sequence>
<evidence type="ECO:0000256" key="5">
    <source>
        <dbReference type="ARBA" id="ARBA00022840"/>
    </source>
</evidence>
<dbReference type="PANTHER" id="PTHR43294:SF21">
    <property type="entry name" value="CATION TRANSPORTING ATPASE"/>
    <property type="match status" value="1"/>
</dbReference>
<dbReference type="NCBIfam" id="TIGR01494">
    <property type="entry name" value="ATPase_P-type"/>
    <property type="match status" value="1"/>
</dbReference>
<reference evidence="12" key="1">
    <citation type="submission" date="2023-10" db="EMBL/GenBank/DDBJ databases">
        <title>Genome assembly of Pristionchus species.</title>
        <authorList>
            <person name="Yoshida K."/>
            <person name="Sommer R.J."/>
        </authorList>
    </citation>
    <scope>NUCLEOTIDE SEQUENCE</scope>
    <source>
        <strain evidence="12">RS5133</strain>
    </source>
</reference>
<feature type="transmembrane region" description="Helical" evidence="10">
    <location>
        <begin position="154"/>
        <end position="174"/>
    </location>
</feature>
<keyword evidence="3 10" id="KW-0812">Transmembrane</keyword>
<keyword evidence="6" id="KW-1278">Translocase</keyword>
<protein>
    <recommendedName>
        <fullName evidence="11">Cation-transporting P-type ATPase N-terminal domain-containing protein</fullName>
    </recommendedName>
</protein>
<dbReference type="InterPro" id="IPR001757">
    <property type="entry name" value="P_typ_ATPase"/>
</dbReference>
<dbReference type="Gene3D" id="1.20.1110.10">
    <property type="entry name" value="Calcium-transporting ATPase, transmembrane domain"/>
    <property type="match status" value="1"/>
</dbReference>
<evidence type="ECO:0000256" key="1">
    <source>
        <dbReference type="ARBA" id="ARBA00004651"/>
    </source>
</evidence>
<comment type="subcellular location">
    <subcellularLocation>
        <location evidence="1">Cell membrane</location>
        <topology evidence="1">Multi-pass membrane protein</topology>
    </subcellularLocation>
</comment>
<dbReference type="Pfam" id="PF00690">
    <property type="entry name" value="Cation_ATPase_N"/>
    <property type="match status" value="1"/>
</dbReference>
<feature type="non-terminal residue" evidence="12">
    <location>
        <position position="1"/>
    </location>
</feature>
<feature type="domain" description="Cation-transporting P-type ATPase N-terminal" evidence="11">
    <location>
        <begin position="102"/>
        <end position="170"/>
    </location>
</feature>
<dbReference type="Gene3D" id="2.70.150.10">
    <property type="entry name" value="Calcium-transporting ATPase, cytoplasmic transduction domain A"/>
    <property type="match status" value="1"/>
</dbReference>
<dbReference type="InterPro" id="IPR059000">
    <property type="entry name" value="ATPase_P-type_domA"/>
</dbReference>
<dbReference type="SUPFAM" id="SSF81653">
    <property type="entry name" value="Calcium ATPase, transduction domain A"/>
    <property type="match status" value="1"/>
</dbReference>
<dbReference type="InterPro" id="IPR050510">
    <property type="entry name" value="Cation_transp_ATPase_P-type"/>
</dbReference>
<keyword evidence="4" id="KW-0547">Nucleotide-binding</keyword>
<keyword evidence="2" id="KW-1003">Cell membrane</keyword>
<dbReference type="SUPFAM" id="SSF81665">
    <property type="entry name" value="Calcium ATPase, transmembrane domain M"/>
    <property type="match status" value="1"/>
</dbReference>
<feature type="compositionally biased region" description="Basic and acidic residues" evidence="9">
    <location>
        <begin position="117"/>
        <end position="126"/>
    </location>
</feature>
<evidence type="ECO:0000256" key="3">
    <source>
        <dbReference type="ARBA" id="ARBA00022692"/>
    </source>
</evidence>
<keyword evidence="5" id="KW-0067">ATP-binding</keyword>
<evidence type="ECO:0000256" key="7">
    <source>
        <dbReference type="ARBA" id="ARBA00022989"/>
    </source>
</evidence>
<dbReference type="InterPro" id="IPR023214">
    <property type="entry name" value="HAD_sf"/>
</dbReference>
<dbReference type="PROSITE" id="PS00154">
    <property type="entry name" value="ATPASE_E1_E2"/>
    <property type="match status" value="1"/>
</dbReference>
<dbReference type="AlphaFoldDB" id="A0AAV5WL71"/>
<evidence type="ECO:0000256" key="9">
    <source>
        <dbReference type="SAM" id="MobiDB-lite"/>
    </source>
</evidence>
<feature type="transmembrane region" description="Helical" evidence="10">
    <location>
        <begin position="346"/>
        <end position="371"/>
    </location>
</feature>
<feature type="transmembrane region" description="Helical" evidence="10">
    <location>
        <begin position="377"/>
        <end position="402"/>
    </location>
</feature>
<keyword evidence="7 10" id="KW-1133">Transmembrane helix</keyword>
<dbReference type="GO" id="GO:0005391">
    <property type="term" value="F:P-type sodium:potassium-exchanging transporter activity"/>
    <property type="evidence" value="ECO:0007669"/>
    <property type="project" value="TreeGrafter"/>
</dbReference>
<dbReference type="GO" id="GO:0005886">
    <property type="term" value="C:plasma membrane"/>
    <property type="evidence" value="ECO:0007669"/>
    <property type="project" value="UniProtKB-SubCell"/>
</dbReference>